<dbReference type="InterPro" id="IPR036291">
    <property type="entry name" value="NAD(P)-bd_dom_sf"/>
</dbReference>
<evidence type="ECO:0000256" key="1">
    <source>
        <dbReference type="SAM" id="Phobius"/>
    </source>
</evidence>
<sequence>MKDAIWLAGAAGAIGTALVPLLIDAGYAVFGSTRKPERARALEAAGVTPVIVDVFDADALRAALVRVAPRAVIHQLTDLPFALDAAKMAQATAANARLRDEGTRHLVAAAVAAGSARLIAQSIAWAYRDTPAKPYDETQPLDVEAEGARGISVRGVASLERQTLHTPALAGTVLRYGQIWGPRTGFDAPVGASPVHVEAAAFAAFYALERGASGAFNIADDHADADNAKAKRELGWSPALRLARDEVRR</sequence>
<keyword evidence="1" id="KW-0812">Transmembrane</keyword>
<gene>
    <name evidence="3" type="ORF">FAZ98_33965</name>
</gene>
<dbReference type="GO" id="GO:0004029">
    <property type="term" value="F:aldehyde dehydrogenase (NAD+) activity"/>
    <property type="evidence" value="ECO:0007669"/>
    <property type="project" value="TreeGrafter"/>
</dbReference>
<dbReference type="Pfam" id="PF13460">
    <property type="entry name" value="NAD_binding_10"/>
    <property type="match status" value="1"/>
</dbReference>
<proteinExistence type="predicted"/>
<dbReference type="AlphaFoldDB" id="A0A7Z2GRZ2"/>
<dbReference type="InterPro" id="IPR016040">
    <property type="entry name" value="NAD(P)-bd_dom"/>
</dbReference>
<dbReference type="OrthoDB" id="9787292at2"/>
<dbReference type="InterPro" id="IPR051783">
    <property type="entry name" value="NAD(P)-dependent_oxidoreduct"/>
</dbReference>
<dbReference type="RefSeq" id="WP_158958391.1">
    <property type="nucleotide sequence ID" value="NZ_CP046916.1"/>
</dbReference>
<dbReference type="PANTHER" id="PTHR48079">
    <property type="entry name" value="PROTEIN YEEZ"/>
    <property type="match status" value="1"/>
</dbReference>
<evidence type="ECO:0000313" key="3">
    <source>
        <dbReference type="EMBL" id="QGZ66750.1"/>
    </source>
</evidence>
<dbReference type="PANTHER" id="PTHR48079:SF6">
    <property type="entry name" value="NAD(P)-BINDING DOMAIN-CONTAINING PROTEIN-RELATED"/>
    <property type="match status" value="1"/>
</dbReference>
<feature type="transmembrane region" description="Helical" evidence="1">
    <location>
        <begin position="6"/>
        <end position="30"/>
    </location>
</feature>
<keyword evidence="1" id="KW-1133">Transmembrane helix</keyword>
<keyword evidence="4" id="KW-1185">Reference proteome</keyword>
<accession>A0A7Z2GRZ2</accession>
<reference evidence="3 4" key="1">
    <citation type="submission" date="2019-12" db="EMBL/GenBank/DDBJ databases">
        <title>Paraburkholderia acidiphila 7Q-K02 sp. nov and Paraburkholderia acidisoli DHF22 sp. nov., two strains isolated from forest soil.</title>
        <authorList>
            <person name="Gao Z."/>
            <person name="Qiu L."/>
        </authorList>
    </citation>
    <scope>NUCLEOTIDE SEQUENCE [LARGE SCALE GENOMIC DNA]</scope>
    <source>
        <strain evidence="3 4">DHF22</strain>
    </source>
</reference>
<evidence type="ECO:0000259" key="2">
    <source>
        <dbReference type="Pfam" id="PF13460"/>
    </source>
</evidence>
<dbReference type="SUPFAM" id="SSF51735">
    <property type="entry name" value="NAD(P)-binding Rossmann-fold domains"/>
    <property type="match status" value="1"/>
</dbReference>
<name>A0A7Z2GRZ2_9BURK</name>
<dbReference type="Proteomes" id="UP000433577">
    <property type="component" value="Chromosome 4"/>
</dbReference>
<keyword evidence="1" id="KW-0472">Membrane</keyword>
<dbReference type="GO" id="GO:0005737">
    <property type="term" value="C:cytoplasm"/>
    <property type="evidence" value="ECO:0007669"/>
    <property type="project" value="TreeGrafter"/>
</dbReference>
<protein>
    <submittedName>
        <fullName evidence="3">NAD(P)H-binding protein</fullName>
    </submittedName>
</protein>
<dbReference type="KEGG" id="pacs:FAZ98_33965"/>
<organism evidence="3 4">
    <name type="scientific">Paraburkholderia acidisoli</name>
    <dbReference type="NCBI Taxonomy" id="2571748"/>
    <lineage>
        <taxon>Bacteria</taxon>
        <taxon>Pseudomonadati</taxon>
        <taxon>Pseudomonadota</taxon>
        <taxon>Betaproteobacteria</taxon>
        <taxon>Burkholderiales</taxon>
        <taxon>Burkholderiaceae</taxon>
        <taxon>Paraburkholderia</taxon>
    </lineage>
</organism>
<feature type="domain" description="NAD(P)-binding" evidence="2">
    <location>
        <begin position="9"/>
        <end position="133"/>
    </location>
</feature>
<dbReference type="Gene3D" id="3.40.50.720">
    <property type="entry name" value="NAD(P)-binding Rossmann-like Domain"/>
    <property type="match status" value="1"/>
</dbReference>
<evidence type="ECO:0000313" key="4">
    <source>
        <dbReference type="Proteomes" id="UP000433577"/>
    </source>
</evidence>
<dbReference type="EMBL" id="CP046916">
    <property type="protein sequence ID" value="QGZ66750.1"/>
    <property type="molecule type" value="Genomic_DNA"/>
</dbReference>